<dbReference type="Proteomes" id="UP000198281">
    <property type="component" value="Unassembled WGS sequence"/>
</dbReference>
<dbReference type="InterPro" id="IPR011057">
    <property type="entry name" value="Mss4-like_sf"/>
</dbReference>
<dbReference type="PANTHER" id="PTHR33337">
    <property type="entry name" value="GFA DOMAIN-CONTAINING PROTEIN"/>
    <property type="match status" value="1"/>
</dbReference>
<evidence type="ECO:0000256" key="4">
    <source>
        <dbReference type="ARBA" id="ARBA00023239"/>
    </source>
</evidence>
<name>A0A239E195_9SPHN</name>
<dbReference type="SUPFAM" id="SSF51316">
    <property type="entry name" value="Mss4-like"/>
    <property type="match status" value="1"/>
</dbReference>
<evidence type="ECO:0000313" key="7">
    <source>
        <dbReference type="Proteomes" id="UP000198281"/>
    </source>
</evidence>
<comment type="similarity">
    <text evidence="1">Belongs to the Gfa family.</text>
</comment>
<dbReference type="GO" id="GO:0016846">
    <property type="term" value="F:carbon-sulfur lyase activity"/>
    <property type="evidence" value="ECO:0007669"/>
    <property type="project" value="InterPro"/>
</dbReference>
<evidence type="ECO:0000259" key="5">
    <source>
        <dbReference type="PROSITE" id="PS51891"/>
    </source>
</evidence>
<reference evidence="7" key="1">
    <citation type="submission" date="2017-06" db="EMBL/GenBank/DDBJ databases">
        <authorList>
            <person name="Varghese N."/>
            <person name="Submissions S."/>
        </authorList>
    </citation>
    <scope>NUCLEOTIDE SEQUENCE [LARGE SCALE GENOMIC DNA]</scope>
    <source>
        <strain evidence="7">LNB2</strain>
    </source>
</reference>
<protein>
    <submittedName>
        <fullName evidence="6">Uncharacterized conserved protein</fullName>
    </submittedName>
</protein>
<dbReference type="PANTHER" id="PTHR33337:SF40">
    <property type="entry name" value="CENP-V_GFA DOMAIN-CONTAINING PROTEIN-RELATED"/>
    <property type="match status" value="1"/>
</dbReference>
<dbReference type="RefSeq" id="WP_089218871.1">
    <property type="nucleotide sequence ID" value="NZ_FZOS01000005.1"/>
</dbReference>
<feature type="domain" description="CENP-V/GFA" evidence="5">
    <location>
        <begin position="2"/>
        <end position="118"/>
    </location>
</feature>
<dbReference type="OrthoDB" id="7186766at2"/>
<dbReference type="InterPro" id="IPR006913">
    <property type="entry name" value="CENP-V/GFA"/>
</dbReference>
<evidence type="ECO:0000256" key="3">
    <source>
        <dbReference type="ARBA" id="ARBA00022833"/>
    </source>
</evidence>
<dbReference type="Gene3D" id="3.90.1590.10">
    <property type="entry name" value="glutathione-dependent formaldehyde- activating enzyme (gfa)"/>
    <property type="match status" value="1"/>
</dbReference>
<dbReference type="PROSITE" id="PS51891">
    <property type="entry name" value="CENP_V_GFA"/>
    <property type="match status" value="1"/>
</dbReference>
<keyword evidence="3" id="KW-0862">Zinc</keyword>
<organism evidence="6 7">
    <name type="scientific">Edaphosphingomonas laterariae</name>
    <dbReference type="NCBI Taxonomy" id="861865"/>
    <lineage>
        <taxon>Bacteria</taxon>
        <taxon>Pseudomonadati</taxon>
        <taxon>Pseudomonadota</taxon>
        <taxon>Alphaproteobacteria</taxon>
        <taxon>Sphingomonadales</taxon>
        <taxon>Rhizorhabdaceae</taxon>
        <taxon>Edaphosphingomonas</taxon>
    </lineage>
</organism>
<gene>
    <name evidence="6" type="ORF">SAMN06295912_105158</name>
</gene>
<dbReference type="Pfam" id="PF04828">
    <property type="entry name" value="GFA"/>
    <property type="match status" value="1"/>
</dbReference>
<evidence type="ECO:0000256" key="2">
    <source>
        <dbReference type="ARBA" id="ARBA00022723"/>
    </source>
</evidence>
<proteinExistence type="inferred from homology"/>
<keyword evidence="2" id="KW-0479">Metal-binding</keyword>
<sequence>MPTGGCQCGAIRYEMGTALLHHALCHCVDCRRSAGAPFVAWAMLPTGEVKLISGEPKVHASSEHGRRHFCGECGTGLFYVNEAMLPGLIDVQSATLDHPDDVPAPSAHIQVAERIGWAKNLHELPEFERYPPMDD</sequence>
<evidence type="ECO:0000256" key="1">
    <source>
        <dbReference type="ARBA" id="ARBA00005495"/>
    </source>
</evidence>
<evidence type="ECO:0000313" key="6">
    <source>
        <dbReference type="EMBL" id="SNS38456.1"/>
    </source>
</evidence>
<dbReference type="GO" id="GO:0046872">
    <property type="term" value="F:metal ion binding"/>
    <property type="evidence" value="ECO:0007669"/>
    <property type="project" value="UniProtKB-KW"/>
</dbReference>
<keyword evidence="4" id="KW-0456">Lyase</keyword>
<dbReference type="EMBL" id="FZOS01000005">
    <property type="protein sequence ID" value="SNS38456.1"/>
    <property type="molecule type" value="Genomic_DNA"/>
</dbReference>
<dbReference type="AlphaFoldDB" id="A0A239E195"/>
<accession>A0A239E195</accession>
<keyword evidence="7" id="KW-1185">Reference proteome</keyword>